<evidence type="ECO:0000259" key="10">
    <source>
        <dbReference type="Pfam" id="PF12323"/>
    </source>
</evidence>
<reference evidence="12" key="1">
    <citation type="submission" date="2016-06" db="EMBL/GenBank/DDBJ databases">
        <authorList>
            <person name="Sutton G."/>
            <person name="Brinkac L."/>
            <person name="Sanka R."/>
            <person name="Adams M."/>
            <person name="Lau E."/>
            <person name="Mehaffy C."/>
            <person name="Tameris M."/>
            <person name="Hatherill M."/>
            <person name="Hanekom W."/>
            <person name="Mahomed H."/>
            <person name="Mcshane H."/>
        </authorList>
    </citation>
    <scope>NUCLEOTIDE SEQUENCE [LARGE SCALE GENOMIC DNA]</scope>
    <source>
        <strain evidence="12">852002-10433_SCH5171157</strain>
    </source>
</reference>
<dbReference type="EMBL" id="LZSY01000010">
    <property type="protein sequence ID" value="OBB97995.1"/>
    <property type="molecule type" value="Genomic_DNA"/>
</dbReference>
<organism evidence="11 12">
    <name type="scientific">Mycolicibacterium peregrinum</name>
    <name type="common">Mycobacterium peregrinum</name>
    <dbReference type="NCBI Taxonomy" id="43304"/>
    <lineage>
        <taxon>Bacteria</taxon>
        <taxon>Bacillati</taxon>
        <taxon>Actinomycetota</taxon>
        <taxon>Actinomycetes</taxon>
        <taxon>Mycobacteriales</taxon>
        <taxon>Mycobacteriaceae</taxon>
        <taxon>Mycolicibacterium</taxon>
    </lineage>
</organism>
<dbReference type="Pfam" id="PF01385">
    <property type="entry name" value="OrfB_IS605"/>
    <property type="match status" value="1"/>
</dbReference>
<dbReference type="AlphaFoldDB" id="A0A1A0WHG4"/>
<sequence length="502" mass="54257">MAARFEVPQGSVVQAYQFALDPSPAQRRALASHAGAARFAHNHMLALVKAVMNQRAAERSYGIAEPELTPVLGWSLPALRKVWNQRKTTCAPWWADNSKEAYNTGLDGLARGLDAWSASRRGLRAGQSVGFPRFKTARSRRAVRFTTGTIRCDLDRHHVTLPRVGTLRTHESTRKLARRIEVGTARILSATVTQDSAGRWQCSFQTLVAAKTRPAHAPSSQHPIVGVDVGVKADSLMVVATPDGTEIDRVPAPKSLTKAQARLRMLARRAARQHGSFDPVTRTRQPPSKRWRATQDRIGKTHAHAAGVRRDALHKATTTLAQQHQVVVVETLNAAGMCAKGGARKRGLNRALADAALAQIRQMLNYKTRWYGSELVAADRFYPSSKTCSACGRRKPNLTLADRLFECDSCGVSIDRDLNAAINLARLGEPQTRGEQGPAGSGPVAGRGATHKTEPASAGAAAGCEASTPHHRVGGSDGDCLTARRGCLLDEHTHVRSPKGNG</sequence>
<dbReference type="RefSeq" id="WP_064878126.1">
    <property type="nucleotide sequence ID" value="NZ_LZSY01000010.1"/>
</dbReference>
<dbReference type="Pfam" id="PF12323">
    <property type="entry name" value="HTH_OrfB_IS605"/>
    <property type="match status" value="1"/>
</dbReference>
<feature type="compositionally biased region" description="Low complexity" evidence="7">
    <location>
        <begin position="455"/>
        <end position="467"/>
    </location>
</feature>
<evidence type="ECO:0000313" key="12">
    <source>
        <dbReference type="Proteomes" id="UP000094008"/>
    </source>
</evidence>
<dbReference type="GO" id="GO:0003677">
    <property type="term" value="F:DNA binding"/>
    <property type="evidence" value="ECO:0007669"/>
    <property type="project" value="UniProtKB-KW"/>
</dbReference>
<keyword evidence="2" id="KW-0815">Transposition</keyword>
<dbReference type="NCBIfam" id="NF038280">
    <property type="entry name" value="IS607_TnpB"/>
    <property type="match status" value="1"/>
</dbReference>
<dbReference type="GO" id="GO:0032196">
    <property type="term" value="P:transposition"/>
    <property type="evidence" value="ECO:0007669"/>
    <property type="project" value="UniProtKB-KW"/>
</dbReference>
<keyword evidence="3" id="KW-0479">Metal-binding</keyword>
<evidence type="ECO:0000256" key="5">
    <source>
        <dbReference type="ARBA" id="ARBA00023125"/>
    </source>
</evidence>
<dbReference type="InterPro" id="IPR053470">
    <property type="entry name" value="RNA-guided_DNA_endonuclease"/>
</dbReference>
<evidence type="ECO:0000313" key="11">
    <source>
        <dbReference type="EMBL" id="OBB97995.1"/>
    </source>
</evidence>
<feature type="domain" description="Probable transposase IS891/IS1136/IS1341" evidence="8">
    <location>
        <begin position="216"/>
        <end position="338"/>
    </location>
</feature>
<dbReference type="NCBIfam" id="NF040570">
    <property type="entry name" value="guided_TnpB"/>
    <property type="match status" value="1"/>
</dbReference>
<dbReference type="NCBIfam" id="TIGR01766">
    <property type="entry name" value="IS200/IS605 family accessory protein TnpB-like domain"/>
    <property type="match status" value="1"/>
</dbReference>
<keyword evidence="4" id="KW-0862">Zinc</keyword>
<feature type="domain" description="Cas12f1-like TNB" evidence="9">
    <location>
        <begin position="359"/>
        <end position="424"/>
    </location>
</feature>
<evidence type="ECO:0000256" key="2">
    <source>
        <dbReference type="ARBA" id="ARBA00022578"/>
    </source>
</evidence>
<feature type="domain" description="Transposase putative helix-turn-helix" evidence="10">
    <location>
        <begin position="14"/>
        <end position="50"/>
    </location>
</feature>
<keyword evidence="6" id="KW-0233">DNA recombination</keyword>
<gene>
    <name evidence="11" type="ORF">A5779_13985</name>
</gene>
<name>A0A1A0WHG4_MYCPR</name>
<dbReference type="GO" id="GO:0046872">
    <property type="term" value="F:metal ion binding"/>
    <property type="evidence" value="ECO:0007669"/>
    <property type="project" value="UniProtKB-KW"/>
</dbReference>
<comment type="caution">
    <text evidence="11">The sequence shown here is derived from an EMBL/GenBank/DDBJ whole genome shotgun (WGS) entry which is preliminary data.</text>
</comment>
<evidence type="ECO:0000256" key="4">
    <source>
        <dbReference type="ARBA" id="ARBA00022833"/>
    </source>
</evidence>
<comment type="similarity">
    <text evidence="1">In the C-terminal section; belongs to the transposase 35 family.</text>
</comment>
<feature type="region of interest" description="Disordered" evidence="7">
    <location>
        <begin position="270"/>
        <end position="299"/>
    </location>
</feature>
<evidence type="ECO:0000256" key="7">
    <source>
        <dbReference type="SAM" id="MobiDB-lite"/>
    </source>
</evidence>
<evidence type="ECO:0000256" key="1">
    <source>
        <dbReference type="ARBA" id="ARBA00008761"/>
    </source>
</evidence>
<keyword evidence="5" id="KW-0238">DNA-binding</keyword>
<dbReference type="InterPro" id="IPR001959">
    <property type="entry name" value="Transposase"/>
</dbReference>
<proteinExistence type="inferred from homology"/>
<accession>A0A1A0WHG4</accession>
<evidence type="ECO:0000256" key="3">
    <source>
        <dbReference type="ARBA" id="ARBA00022723"/>
    </source>
</evidence>
<protein>
    <submittedName>
        <fullName evidence="11">Transposase</fullName>
    </submittedName>
</protein>
<evidence type="ECO:0000259" key="8">
    <source>
        <dbReference type="Pfam" id="PF01385"/>
    </source>
</evidence>
<evidence type="ECO:0000256" key="6">
    <source>
        <dbReference type="ARBA" id="ARBA00023172"/>
    </source>
</evidence>
<dbReference type="Pfam" id="PF07282">
    <property type="entry name" value="Cas12f1-like_TNB"/>
    <property type="match status" value="1"/>
</dbReference>
<dbReference type="InterPro" id="IPR010095">
    <property type="entry name" value="Cas12f1-like_TNB"/>
</dbReference>
<feature type="region of interest" description="Disordered" evidence="7">
    <location>
        <begin position="429"/>
        <end position="477"/>
    </location>
</feature>
<evidence type="ECO:0000259" key="9">
    <source>
        <dbReference type="Pfam" id="PF07282"/>
    </source>
</evidence>
<dbReference type="Proteomes" id="UP000094008">
    <property type="component" value="Unassembled WGS sequence"/>
</dbReference>
<dbReference type="InterPro" id="IPR021027">
    <property type="entry name" value="Transposase_put_HTH"/>
</dbReference>
<dbReference type="GO" id="GO:0006310">
    <property type="term" value="P:DNA recombination"/>
    <property type="evidence" value="ECO:0007669"/>
    <property type="project" value="UniProtKB-KW"/>
</dbReference>